<dbReference type="EMBL" id="NAJN01001105">
    <property type="protein sequence ID" value="TKA65732.1"/>
    <property type="molecule type" value="Genomic_DNA"/>
</dbReference>
<sequence>MNNNQQPNIAGQKDDYLDKGFAAAQKKFNIPGMPTDPTKKRAMNEKITDGARSMFEKFTGKKVPAKFSN</sequence>
<dbReference type="Proteomes" id="UP000308768">
    <property type="component" value="Unassembled WGS sequence"/>
</dbReference>
<reference evidence="1 2" key="1">
    <citation type="submission" date="2017-03" db="EMBL/GenBank/DDBJ databases">
        <title>Genomes of endolithic fungi from Antarctica.</title>
        <authorList>
            <person name="Coleine C."/>
            <person name="Masonjones S."/>
            <person name="Stajich J.E."/>
        </authorList>
    </citation>
    <scope>NUCLEOTIDE SEQUENCE [LARGE SCALE GENOMIC DNA]</scope>
    <source>
        <strain evidence="1 2">CCFEE 5187</strain>
    </source>
</reference>
<proteinExistence type="predicted"/>
<protein>
    <submittedName>
        <fullName evidence="1">Uncharacterized protein</fullName>
    </submittedName>
</protein>
<gene>
    <name evidence="1" type="ORF">B0A49_07516</name>
</gene>
<dbReference type="AlphaFoldDB" id="A0A4U0WQP3"/>
<evidence type="ECO:0000313" key="2">
    <source>
        <dbReference type="Proteomes" id="UP000308768"/>
    </source>
</evidence>
<comment type="caution">
    <text evidence="1">The sequence shown here is derived from an EMBL/GenBank/DDBJ whole genome shotgun (WGS) entry which is preliminary data.</text>
</comment>
<dbReference type="OrthoDB" id="3050608at2759"/>
<accession>A0A4U0WQP3</accession>
<name>A0A4U0WQP3_9PEZI</name>
<organism evidence="1 2">
    <name type="scientific">Cryomyces minteri</name>
    <dbReference type="NCBI Taxonomy" id="331657"/>
    <lineage>
        <taxon>Eukaryota</taxon>
        <taxon>Fungi</taxon>
        <taxon>Dikarya</taxon>
        <taxon>Ascomycota</taxon>
        <taxon>Pezizomycotina</taxon>
        <taxon>Dothideomycetes</taxon>
        <taxon>Dothideomycetes incertae sedis</taxon>
        <taxon>Cryomyces</taxon>
    </lineage>
</organism>
<evidence type="ECO:0000313" key="1">
    <source>
        <dbReference type="EMBL" id="TKA65732.1"/>
    </source>
</evidence>
<keyword evidence="2" id="KW-1185">Reference proteome</keyword>